<evidence type="ECO:0000313" key="3">
    <source>
        <dbReference type="Proteomes" id="UP000183085"/>
    </source>
</evidence>
<proteinExistence type="predicted"/>
<accession>A0A1J5ECG0</accession>
<evidence type="ECO:0000256" key="1">
    <source>
        <dbReference type="SAM" id="MobiDB-lite"/>
    </source>
</evidence>
<dbReference type="EMBL" id="MNYI01000072">
    <property type="protein sequence ID" value="OIP41711.1"/>
    <property type="molecule type" value="Genomic_DNA"/>
</dbReference>
<reference evidence="2 3" key="1">
    <citation type="journal article" date="2016" name="Environ. Microbiol.">
        <title>Genomic resolution of a cold subsurface aquifer community provides metabolic insights for novel microbes adapted to high CO concentrations.</title>
        <authorList>
            <person name="Probst A.J."/>
            <person name="Castelle C.J."/>
            <person name="Singh A."/>
            <person name="Brown C.T."/>
            <person name="Anantharaman K."/>
            <person name="Sharon I."/>
            <person name="Hug L.A."/>
            <person name="Burstein D."/>
            <person name="Emerson J.B."/>
            <person name="Thomas B.C."/>
            <person name="Banfield J.F."/>
        </authorList>
    </citation>
    <scope>NUCLEOTIDE SEQUENCE [LARGE SCALE GENOMIC DNA]</scope>
    <source>
        <strain evidence="2">CG2_30_40_21</strain>
    </source>
</reference>
<feature type="compositionally biased region" description="Basic residues" evidence="1">
    <location>
        <begin position="10"/>
        <end position="21"/>
    </location>
</feature>
<evidence type="ECO:0000313" key="2">
    <source>
        <dbReference type="EMBL" id="OIP41711.1"/>
    </source>
</evidence>
<name>A0A1J5ECG0_9BACT</name>
<dbReference type="AlphaFoldDB" id="A0A1J5ECG0"/>
<protein>
    <submittedName>
        <fullName evidence="2">Uncharacterized protein</fullName>
    </submittedName>
</protein>
<dbReference type="Proteomes" id="UP000183085">
    <property type="component" value="Unassembled WGS sequence"/>
</dbReference>
<feature type="region of interest" description="Disordered" evidence="1">
    <location>
        <begin position="1"/>
        <end position="27"/>
    </location>
</feature>
<organism evidence="2 3">
    <name type="scientific">Candidatus Desantisbacteria bacterium CG2_30_40_21</name>
    <dbReference type="NCBI Taxonomy" id="1817895"/>
    <lineage>
        <taxon>Bacteria</taxon>
        <taxon>Candidatus Desantisiibacteriota</taxon>
    </lineage>
</organism>
<comment type="caution">
    <text evidence="2">The sequence shown here is derived from an EMBL/GenBank/DDBJ whole genome shotgun (WGS) entry which is preliminary data.</text>
</comment>
<gene>
    <name evidence="2" type="ORF">AUJ95_02855</name>
</gene>
<sequence>MIISNYSPQKHSRQERKKKNPQRTQIAQINKEKRKKIIVKTRKKMSTLSFYFFAFFMVS</sequence>